<evidence type="ECO:0000259" key="4">
    <source>
        <dbReference type="Pfam" id="PF03328"/>
    </source>
</evidence>
<keyword evidence="2" id="KW-0479">Metal-binding</keyword>
<evidence type="ECO:0000256" key="3">
    <source>
        <dbReference type="ARBA" id="ARBA00023239"/>
    </source>
</evidence>
<keyword evidence="6" id="KW-1185">Reference proteome</keyword>
<dbReference type="RefSeq" id="WP_393992208.1">
    <property type="nucleotide sequence ID" value="NZ_JBAFVH010000004.1"/>
</dbReference>
<dbReference type="Pfam" id="PF03328">
    <property type="entry name" value="HpcH_HpaI"/>
    <property type="match status" value="1"/>
</dbReference>
<dbReference type="InterPro" id="IPR040442">
    <property type="entry name" value="Pyrv_kinase-like_dom_sf"/>
</dbReference>
<dbReference type="InterPro" id="IPR050251">
    <property type="entry name" value="HpcH-HpaI_aldolase"/>
</dbReference>
<evidence type="ECO:0000313" key="6">
    <source>
        <dbReference type="Proteomes" id="UP001604002"/>
    </source>
</evidence>
<feature type="domain" description="HpcH/HpaI aldolase/citrate lyase" evidence="4">
    <location>
        <begin position="23"/>
        <end position="250"/>
    </location>
</feature>
<dbReference type="PANTHER" id="PTHR30502:SF0">
    <property type="entry name" value="PHOSPHOENOLPYRUVATE CARBOXYLASE FAMILY PROTEIN"/>
    <property type="match status" value="1"/>
</dbReference>
<dbReference type="GO" id="GO:0016829">
    <property type="term" value="F:lyase activity"/>
    <property type="evidence" value="ECO:0007669"/>
    <property type="project" value="UniProtKB-KW"/>
</dbReference>
<evidence type="ECO:0000256" key="2">
    <source>
        <dbReference type="ARBA" id="ARBA00022723"/>
    </source>
</evidence>
<accession>A0ABW6ZV24</accession>
<dbReference type="InterPro" id="IPR005000">
    <property type="entry name" value="Aldolase/citrate-lyase_domain"/>
</dbReference>
<dbReference type="EMBL" id="JBAFVH010000004">
    <property type="protein sequence ID" value="MFG1372307.1"/>
    <property type="molecule type" value="Genomic_DNA"/>
</dbReference>
<gene>
    <name evidence="5" type="ORF">V5F32_09040</name>
</gene>
<evidence type="ECO:0000256" key="1">
    <source>
        <dbReference type="ARBA" id="ARBA00005568"/>
    </source>
</evidence>
<comment type="similarity">
    <text evidence="1">Belongs to the HpcH/HpaI aldolase family.</text>
</comment>
<name>A0ABW6ZV24_9HYPH</name>
<sequence>MKLHRNTFKQALLAPAGAEVKPQFGLFLGLAHAISAEIVADTGFDWLLIDNEHGPNDLATTLAQLQALAAYPVAPVVRTANHDPAAIKKLLDIGAQSFLVPMVETGEQARALVRATRYPPAGIRGVGTALARAAHWNGVTDYFAEADGEICLTLQVESRAGLDAIEDIAAVEGVDGIFVGPSDLAASLGHLGRPGHPDVVATVGDALARIAATGKAAGVFATDPEAARAYCAKGARFAAVGVDTLLLRNAAVRLAQSFNDTTRAVAGAAY</sequence>
<dbReference type="Proteomes" id="UP001604002">
    <property type="component" value="Unassembled WGS sequence"/>
</dbReference>
<dbReference type="InterPro" id="IPR015813">
    <property type="entry name" value="Pyrv/PenolPyrv_kinase-like_dom"/>
</dbReference>
<dbReference type="SUPFAM" id="SSF51621">
    <property type="entry name" value="Phosphoenolpyruvate/pyruvate domain"/>
    <property type="match status" value="1"/>
</dbReference>
<dbReference type="Gene3D" id="3.20.20.60">
    <property type="entry name" value="Phosphoenolpyruvate-binding domains"/>
    <property type="match status" value="1"/>
</dbReference>
<protein>
    <submittedName>
        <fullName evidence="5">Aldolase/citrate lyase family protein</fullName>
    </submittedName>
</protein>
<dbReference type="PANTHER" id="PTHR30502">
    <property type="entry name" value="2-KETO-3-DEOXY-L-RHAMNONATE ALDOLASE"/>
    <property type="match status" value="1"/>
</dbReference>
<evidence type="ECO:0000313" key="5">
    <source>
        <dbReference type="EMBL" id="MFG1372307.1"/>
    </source>
</evidence>
<keyword evidence="3 5" id="KW-0456">Lyase</keyword>
<reference evidence="5 6" key="1">
    <citation type="submission" date="2024-02" db="EMBL/GenBank/DDBJ databases">
        <title>Expansion and revision of Xanthobacter and proposal of Roseixanthobacter gen. nov.</title>
        <authorList>
            <person name="Soltysiak M.P.M."/>
            <person name="Jalihal A."/>
            <person name="Ory A."/>
            <person name="Chrisophersen C."/>
            <person name="Lee A.D."/>
            <person name="Boulton J."/>
            <person name="Springer M."/>
        </authorList>
    </citation>
    <scope>NUCLEOTIDE SEQUENCE [LARGE SCALE GENOMIC DNA]</scope>
    <source>
        <strain evidence="5 6">23A</strain>
    </source>
</reference>
<proteinExistence type="inferred from homology"/>
<organism evidence="5 6">
    <name type="scientific">Xanthobacter oligotrophicus</name>
    <dbReference type="NCBI Taxonomy" id="2607286"/>
    <lineage>
        <taxon>Bacteria</taxon>
        <taxon>Pseudomonadati</taxon>
        <taxon>Pseudomonadota</taxon>
        <taxon>Alphaproteobacteria</taxon>
        <taxon>Hyphomicrobiales</taxon>
        <taxon>Xanthobacteraceae</taxon>
        <taxon>Xanthobacter</taxon>
    </lineage>
</organism>
<comment type="caution">
    <text evidence="5">The sequence shown here is derived from an EMBL/GenBank/DDBJ whole genome shotgun (WGS) entry which is preliminary data.</text>
</comment>